<dbReference type="Proteomes" id="UP001221898">
    <property type="component" value="Unassembled WGS sequence"/>
</dbReference>
<evidence type="ECO:0000259" key="3">
    <source>
        <dbReference type="Pfam" id="PF00048"/>
    </source>
</evidence>
<feature type="domain" description="Chemokine interleukin-8-like" evidence="3">
    <location>
        <begin position="29"/>
        <end position="80"/>
    </location>
</feature>
<dbReference type="EMBL" id="JAINUG010000014">
    <property type="protein sequence ID" value="KAJ8413967.1"/>
    <property type="molecule type" value="Genomic_DNA"/>
</dbReference>
<proteinExistence type="predicted"/>
<dbReference type="InterPro" id="IPR036048">
    <property type="entry name" value="Interleukin_8-like_sf"/>
</dbReference>
<dbReference type="SUPFAM" id="SSF54117">
    <property type="entry name" value="Interleukin 8-like chemokines"/>
    <property type="match status" value="1"/>
</dbReference>
<dbReference type="GO" id="GO:0006955">
    <property type="term" value="P:immune response"/>
    <property type="evidence" value="ECO:0007669"/>
    <property type="project" value="InterPro"/>
</dbReference>
<sequence length="100" mass="10918">MALRLAALFLAPLLLLCTLSIPSEGAIPKCCVTTSKLIQPSILRKVESVIIQKSSGVCEVPALILIVKGRAFCAHPAVLKILKKIQKRQGQTRRVKKKEC</sequence>
<protein>
    <recommendedName>
        <fullName evidence="3">Chemokine interleukin-8-like domain-containing protein</fullName>
    </recommendedName>
</protein>
<evidence type="ECO:0000256" key="1">
    <source>
        <dbReference type="ARBA" id="ARBA00022514"/>
    </source>
</evidence>
<reference evidence="4" key="1">
    <citation type="journal article" date="2023" name="Science">
        <title>Genome structures resolve the early diversification of teleost fishes.</title>
        <authorList>
            <person name="Parey E."/>
            <person name="Louis A."/>
            <person name="Montfort J."/>
            <person name="Bouchez O."/>
            <person name="Roques C."/>
            <person name="Iampietro C."/>
            <person name="Lluch J."/>
            <person name="Castinel A."/>
            <person name="Donnadieu C."/>
            <person name="Desvignes T."/>
            <person name="Floi Bucao C."/>
            <person name="Jouanno E."/>
            <person name="Wen M."/>
            <person name="Mejri S."/>
            <person name="Dirks R."/>
            <person name="Jansen H."/>
            <person name="Henkel C."/>
            <person name="Chen W.J."/>
            <person name="Zahm M."/>
            <person name="Cabau C."/>
            <person name="Klopp C."/>
            <person name="Thompson A.W."/>
            <person name="Robinson-Rechavi M."/>
            <person name="Braasch I."/>
            <person name="Lecointre G."/>
            <person name="Bobe J."/>
            <person name="Postlethwait J.H."/>
            <person name="Berthelot C."/>
            <person name="Roest Crollius H."/>
            <person name="Guiguen Y."/>
        </authorList>
    </citation>
    <scope>NUCLEOTIDE SEQUENCE</scope>
    <source>
        <strain evidence="4">NC1722</strain>
    </source>
</reference>
<dbReference type="GO" id="GO:0008009">
    <property type="term" value="F:chemokine activity"/>
    <property type="evidence" value="ECO:0007669"/>
    <property type="project" value="InterPro"/>
</dbReference>
<dbReference type="InterPro" id="IPR001811">
    <property type="entry name" value="Chemokine_IL8-like_dom"/>
</dbReference>
<evidence type="ECO:0000256" key="2">
    <source>
        <dbReference type="SAM" id="SignalP"/>
    </source>
</evidence>
<dbReference type="Pfam" id="PF00048">
    <property type="entry name" value="IL8"/>
    <property type="match status" value="1"/>
</dbReference>
<gene>
    <name evidence="4" type="ORF">AAFF_G00065650</name>
</gene>
<keyword evidence="5" id="KW-1185">Reference proteome</keyword>
<organism evidence="4 5">
    <name type="scientific">Aldrovandia affinis</name>
    <dbReference type="NCBI Taxonomy" id="143900"/>
    <lineage>
        <taxon>Eukaryota</taxon>
        <taxon>Metazoa</taxon>
        <taxon>Chordata</taxon>
        <taxon>Craniata</taxon>
        <taxon>Vertebrata</taxon>
        <taxon>Euteleostomi</taxon>
        <taxon>Actinopterygii</taxon>
        <taxon>Neopterygii</taxon>
        <taxon>Teleostei</taxon>
        <taxon>Notacanthiformes</taxon>
        <taxon>Halosauridae</taxon>
        <taxon>Aldrovandia</taxon>
    </lineage>
</organism>
<keyword evidence="2" id="KW-0732">Signal</keyword>
<dbReference type="GO" id="GO:0005615">
    <property type="term" value="C:extracellular space"/>
    <property type="evidence" value="ECO:0007669"/>
    <property type="project" value="UniProtKB-KW"/>
</dbReference>
<feature type="signal peptide" evidence="2">
    <location>
        <begin position="1"/>
        <end position="25"/>
    </location>
</feature>
<evidence type="ECO:0000313" key="4">
    <source>
        <dbReference type="EMBL" id="KAJ8413967.1"/>
    </source>
</evidence>
<accession>A0AAD7WYK9</accession>
<feature type="chain" id="PRO_5042196041" description="Chemokine interleukin-8-like domain-containing protein" evidence="2">
    <location>
        <begin position="26"/>
        <end position="100"/>
    </location>
</feature>
<evidence type="ECO:0000313" key="5">
    <source>
        <dbReference type="Proteomes" id="UP001221898"/>
    </source>
</evidence>
<comment type="caution">
    <text evidence="4">The sequence shown here is derived from an EMBL/GenBank/DDBJ whole genome shotgun (WGS) entry which is preliminary data.</text>
</comment>
<dbReference type="AlphaFoldDB" id="A0AAD7WYK9"/>
<dbReference type="Gene3D" id="2.40.50.40">
    <property type="match status" value="1"/>
</dbReference>
<name>A0AAD7WYK9_9TELE</name>
<keyword evidence="1" id="KW-0202">Cytokine</keyword>